<dbReference type="Pfam" id="PF00520">
    <property type="entry name" value="Ion_trans"/>
    <property type="match status" value="1"/>
</dbReference>
<comment type="subcellular location">
    <subcellularLocation>
        <location evidence="1">Membrane</location>
        <topology evidence="1">Multi-pass membrane protein</topology>
    </subcellularLocation>
</comment>
<feature type="transmembrane region" description="Helical" evidence="13">
    <location>
        <begin position="980"/>
        <end position="997"/>
    </location>
</feature>
<dbReference type="InterPro" id="IPR036770">
    <property type="entry name" value="Ankyrin_rpt-contain_sf"/>
</dbReference>
<keyword evidence="16" id="KW-1185">Reference proteome</keyword>
<dbReference type="Proteomes" id="UP001497623">
    <property type="component" value="Unassembled WGS sequence"/>
</dbReference>
<evidence type="ECO:0000256" key="1">
    <source>
        <dbReference type="ARBA" id="ARBA00004141"/>
    </source>
</evidence>
<evidence type="ECO:0000256" key="4">
    <source>
        <dbReference type="ARBA" id="ARBA00022692"/>
    </source>
</evidence>
<accession>A0AAV2RF34</accession>
<keyword evidence="10" id="KW-0325">Glycoprotein</keyword>
<feature type="transmembrane region" description="Helical" evidence="13">
    <location>
        <begin position="921"/>
        <end position="944"/>
    </location>
</feature>
<gene>
    <name evidence="15" type="ORF">MNOR_LOCUS24407</name>
</gene>
<evidence type="ECO:0000256" key="11">
    <source>
        <dbReference type="ARBA" id="ARBA00023303"/>
    </source>
</evidence>
<dbReference type="GO" id="GO:0022857">
    <property type="term" value="F:transmembrane transporter activity"/>
    <property type="evidence" value="ECO:0007669"/>
    <property type="project" value="TreeGrafter"/>
</dbReference>
<keyword evidence="2" id="KW-0813">Transport</keyword>
<keyword evidence="11" id="KW-0407">Ion channel</keyword>
<evidence type="ECO:0000313" key="15">
    <source>
        <dbReference type="EMBL" id="CAL4124292.1"/>
    </source>
</evidence>
<evidence type="ECO:0000256" key="5">
    <source>
        <dbReference type="ARBA" id="ARBA00022737"/>
    </source>
</evidence>
<feature type="repeat" description="ANK" evidence="12">
    <location>
        <begin position="755"/>
        <end position="788"/>
    </location>
</feature>
<keyword evidence="4 13" id="KW-0812">Transmembrane</keyword>
<keyword evidence="5" id="KW-0677">Repeat</keyword>
<keyword evidence="3" id="KW-0716">Sensory transduction</keyword>
<keyword evidence="7 12" id="KW-0040">ANK repeat</keyword>
<evidence type="ECO:0000256" key="12">
    <source>
        <dbReference type="PROSITE-ProRule" id="PRU00023"/>
    </source>
</evidence>
<evidence type="ECO:0000256" key="13">
    <source>
        <dbReference type="SAM" id="Phobius"/>
    </source>
</evidence>
<feature type="transmembrane region" description="Helical" evidence="13">
    <location>
        <begin position="1112"/>
        <end position="1133"/>
    </location>
</feature>
<protein>
    <recommendedName>
        <fullName evidence="14">Ion transport domain-containing protein</fullName>
    </recommendedName>
</protein>
<evidence type="ECO:0000259" key="14">
    <source>
        <dbReference type="Pfam" id="PF00520"/>
    </source>
</evidence>
<dbReference type="SMART" id="SM00248">
    <property type="entry name" value="ANK"/>
    <property type="match status" value="11"/>
</dbReference>
<dbReference type="GO" id="GO:1902495">
    <property type="term" value="C:transmembrane transporter complex"/>
    <property type="evidence" value="ECO:0007669"/>
    <property type="project" value="TreeGrafter"/>
</dbReference>
<dbReference type="Pfam" id="PF00023">
    <property type="entry name" value="Ank"/>
    <property type="match status" value="2"/>
</dbReference>
<feature type="non-terminal residue" evidence="15">
    <location>
        <position position="1316"/>
    </location>
</feature>
<dbReference type="SUPFAM" id="SSF48403">
    <property type="entry name" value="Ankyrin repeat"/>
    <property type="match status" value="2"/>
</dbReference>
<keyword evidence="9 13" id="KW-0472">Membrane</keyword>
<evidence type="ECO:0000313" key="16">
    <source>
        <dbReference type="Proteomes" id="UP001497623"/>
    </source>
</evidence>
<sequence length="1316" mass="153028">MEKEQCGSHSKMTLEEVLLMGETTMITQQVRYGAIRLRPRDATLIQMSNLSKDNTFNMELYNSCASGNYEDVKKLLQKGAKPLTRIASENESPLYITCRNGFHGILELLFENLEANNGLISGLKFADRYGNSLFHIIMKSISKSKAKAELLDFVYYKKCMEIILKYVNHEKYDEFKFIKEKEHCLLVDACEEGLHEFVDRLLNDGADPTKYCNRTEYRFPLHIAGSNGYILIFKSIVDRLKKINKLQLGLQQKDKFGNTVLHTISKGLEKTMKSARKQLASKNEDEIRKYSENIQAFVECMSVLLPEYLDYVDVDAVNDVGNTALHTAVLLQKFHYEFRMVDLLCENGANNDIKNKVGKYAVIEKFSLIPKRRDSRLKIKSMVIKTDNQKRAEDLYDACESGNLDYVNYYVEIADCTMFLIEKQETTAIRAAFSQGYFRIVEVLIRNIKKKLDLHQVIAIIKKLSSNIKKQHESSTVSVLWHPEIDYDKCLDILVEHNHLFSDVLYAACKKGDANIVSKLLSKGVDPTLRHEQNEEFCPIFVSFKNGYYDIADILLKKTKDIGKLEEVMREDTINSIIVHVIDGGFLEKEKHRKETIKKEKNKSKSKRLSNQEAVINYGETFGVLLNYIEHFELRNKNEILYDVCEKGLPHFVKKLLDFNADPARECKNRLENYPLIIAARKGHSDILDIILSQLEENKLKQCLQERTHRYGHSVLHAILRCDKENIATDNDYIKCMEILMQKRQHFDIDAEDKNRNTALHYAVHLQGDWTFAKILIRNGACINVKNREGICAIDKIPVSTIEDILNECIEESKLSNNRESVHFGIKLDFSIFSHKESMDTRSESEFITALHKSKSHHHLLYHPLITTFIHIKWQKIRYIWYLNLLFHILFFSLIYTYIFYYGRNVIENDVIDKNKEINIFPLKIGISILGSILSLKEIVQLFIFKWDYFKNFDDCLQVSILVLIYIMLYSGSIHAQYSIAAWLVIFTTAEIILIFEQMHMLEIAIYISMFKKVTFDFVKLTALIVWMVLAFGVSFYLLFHFPSNNENLQVFENRQNETDIRTQNITAAMEEENANQFATLNEALLKTLVMTTGELDFSDFEFDSFPLTSRLIFVLFLFCIIFVACNLLNGIAISDIQVIQKDASKYLVRDQVRCIINFDRLKPWLRCLKMWKSGQMFECCFPNKVIKSIHSNTTNSTLWVRCNGHNDNYSVRLYFLRVYKWFNSILKNPKDCQCNICCCIKRNEPIKHKCKGCKQRKSVFSCNACGEEANECQECHATKQKGKHLCIYKHKYMIPPEFVVFAKQIYDQIETKDES</sequence>
<evidence type="ECO:0000256" key="2">
    <source>
        <dbReference type="ARBA" id="ARBA00022448"/>
    </source>
</evidence>
<organism evidence="15 16">
    <name type="scientific">Meganyctiphanes norvegica</name>
    <name type="common">Northern krill</name>
    <name type="synonym">Thysanopoda norvegica</name>
    <dbReference type="NCBI Taxonomy" id="48144"/>
    <lineage>
        <taxon>Eukaryota</taxon>
        <taxon>Metazoa</taxon>
        <taxon>Ecdysozoa</taxon>
        <taxon>Arthropoda</taxon>
        <taxon>Crustacea</taxon>
        <taxon>Multicrustacea</taxon>
        <taxon>Malacostraca</taxon>
        <taxon>Eumalacostraca</taxon>
        <taxon>Eucarida</taxon>
        <taxon>Euphausiacea</taxon>
        <taxon>Euphausiidae</taxon>
        <taxon>Meganyctiphanes</taxon>
    </lineage>
</organism>
<feature type="repeat" description="ANK" evidence="12">
    <location>
        <begin position="320"/>
        <end position="356"/>
    </location>
</feature>
<keyword evidence="6 13" id="KW-1133">Transmembrane helix</keyword>
<evidence type="ECO:0000256" key="9">
    <source>
        <dbReference type="ARBA" id="ARBA00023136"/>
    </source>
</evidence>
<comment type="caution">
    <text evidence="15">The sequence shown here is derived from an EMBL/GenBank/DDBJ whole genome shotgun (WGS) entry which is preliminary data.</text>
</comment>
<feature type="transmembrane region" description="Helical" evidence="13">
    <location>
        <begin position="879"/>
        <end position="901"/>
    </location>
</feature>
<reference evidence="15 16" key="1">
    <citation type="submission" date="2024-05" db="EMBL/GenBank/DDBJ databases">
        <authorList>
            <person name="Wallberg A."/>
        </authorList>
    </citation>
    <scope>NUCLEOTIDE SEQUENCE [LARGE SCALE GENOMIC DNA]</scope>
</reference>
<dbReference type="InterPro" id="IPR005821">
    <property type="entry name" value="Ion_trans_dom"/>
</dbReference>
<proteinExistence type="predicted"/>
<dbReference type="PROSITE" id="PS50088">
    <property type="entry name" value="ANK_REPEAT"/>
    <property type="match status" value="2"/>
</dbReference>
<dbReference type="Gene3D" id="1.25.40.20">
    <property type="entry name" value="Ankyrin repeat-containing domain"/>
    <property type="match status" value="4"/>
</dbReference>
<name>A0AAV2RF34_MEGNR</name>
<dbReference type="InterPro" id="IPR002110">
    <property type="entry name" value="Ankyrin_rpt"/>
</dbReference>
<evidence type="ECO:0000256" key="7">
    <source>
        <dbReference type="ARBA" id="ARBA00023043"/>
    </source>
</evidence>
<dbReference type="EMBL" id="CAXKWB010022391">
    <property type="protein sequence ID" value="CAL4124292.1"/>
    <property type="molecule type" value="Genomic_DNA"/>
</dbReference>
<dbReference type="InterPro" id="IPR052076">
    <property type="entry name" value="TRP_cation_channel"/>
</dbReference>
<feature type="domain" description="Ion transport" evidence="14">
    <location>
        <begin position="885"/>
        <end position="1144"/>
    </location>
</feature>
<dbReference type="PANTHER" id="PTHR47143">
    <property type="entry name" value="TRANSIENT RECEPTOR POTENTIAL CATION CHANNEL PROTEIN PAINLESS"/>
    <property type="match status" value="1"/>
</dbReference>
<evidence type="ECO:0000256" key="10">
    <source>
        <dbReference type="ARBA" id="ARBA00023180"/>
    </source>
</evidence>
<dbReference type="GO" id="GO:0034220">
    <property type="term" value="P:monoatomic ion transmembrane transport"/>
    <property type="evidence" value="ECO:0007669"/>
    <property type="project" value="UniProtKB-KW"/>
</dbReference>
<evidence type="ECO:0000256" key="8">
    <source>
        <dbReference type="ARBA" id="ARBA00023065"/>
    </source>
</evidence>
<keyword evidence="8" id="KW-0406">Ion transport</keyword>
<evidence type="ECO:0000256" key="6">
    <source>
        <dbReference type="ARBA" id="ARBA00022989"/>
    </source>
</evidence>
<feature type="transmembrane region" description="Helical" evidence="13">
    <location>
        <begin position="1018"/>
        <end position="1040"/>
    </location>
</feature>
<dbReference type="PANTHER" id="PTHR47143:SF1">
    <property type="entry name" value="ION_TRANS DOMAIN-CONTAINING PROTEIN"/>
    <property type="match status" value="1"/>
</dbReference>
<evidence type="ECO:0000256" key="3">
    <source>
        <dbReference type="ARBA" id="ARBA00022606"/>
    </source>
</evidence>